<organism evidence="3">
    <name type="scientific">Collinsella intestinalis</name>
    <dbReference type="NCBI Taxonomy" id="147207"/>
    <lineage>
        <taxon>Bacteria</taxon>
        <taxon>Bacillati</taxon>
        <taxon>Actinomycetota</taxon>
        <taxon>Coriobacteriia</taxon>
        <taxon>Coriobacteriales</taxon>
        <taxon>Coriobacteriaceae</taxon>
        <taxon>Collinsella</taxon>
    </lineage>
</organism>
<dbReference type="RefSeq" id="WP_156848173.1">
    <property type="nucleotide sequence ID" value="NZ_CACRTN010000009.1"/>
</dbReference>
<gene>
    <name evidence="3" type="ORF">CILFYP54_01326</name>
</gene>
<dbReference type="EMBL" id="CACRTN010000009">
    <property type="protein sequence ID" value="VYT70668.1"/>
    <property type="molecule type" value="Genomic_DNA"/>
</dbReference>
<keyword evidence="1" id="KW-0472">Membrane</keyword>
<proteinExistence type="predicted"/>
<evidence type="ECO:0000259" key="2">
    <source>
        <dbReference type="Pfam" id="PF13400"/>
    </source>
</evidence>
<sequence>MKMTNRCNARSECLEAQIAVLFAVGLTILITLVGLGVDVGRALSVKTEQGNELETISEACMSQANSVKFAQNPGEEARGQVVELLTEGAYTGRAVVWYAEAPASETGRKDRYGGTLVTLDEETPTTLLGVAGVDSLKPASSRCWVTHAYSSAAVWRPPTDGAGWVEVTLENGRVTSRRSASAPFEAAPDELKQAVRSAM</sequence>
<protein>
    <recommendedName>
        <fullName evidence="2">Putative Flp pilus-assembly TadG-like N-terminal domain-containing protein</fullName>
    </recommendedName>
</protein>
<evidence type="ECO:0000256" key="1">
    <source>
        <dbReference type="SAM" id="Phobius"/>
    </source>
</evidence>
<reference evidence="3" key="1">
    <citation type="submission" date="2019-11" db="EMBL/GenBank/DDBJ databases">
        <authorList>
            <person name="Feng L."/>
        </authorList>
    </citation>
    <scope>NUCLEOTIDE SEQUENCE</scope>
    <source>
        <strain evidence="3">CintestinalisLFYP54</strain>
    </source>
</reference>
<keyword evidence="1" id="KW-1133">Transmembrane helix</keyword>
<feature type="transmembrane region" description="Helical" evidence="1">
    <location>
        <begin position="18"/>
        <end position="37"/>
    </location>
</feature>
<dbReference type="AlphaFoldDB" id="A0A6N2YY14"/>
<accession>A0A6N2YY14</accession>
<dbReference type="InterPro" id="IPR028087">
    <property type="entry name" value="Tad_N"/>
</dbReference>
<name>A0A6N2YY14_9ACTN</name>
<feature type="domain" description="Putative Flp pilus-assembly TadG-like N-terminal" evidence="2">
    <location>
        <begin position="17"/>
        <end position="48"/>
    </location>
</feature>
<keyword evidence="1" id="KW-0812">Transmembrane</keyword>
<dbReference type="Pfam" id="PF13400">
    <property type="entry name" value="Tad"/>
    <property type="match status" value="1"/>
</dbReference>
<evidence type="ECO:0000313" key="3">
    <source>
        <dbReference type="EMBL" id="VYT70668.1"/>
    </source>
</evidence>